<dbReference type="PANTHER" id="PTHR39597:SF1">
    <property type="entry name" value="UBA DOMAIN-CONTAINING PROTEIN RUP1"/>
    <property type="match status" value="1"/>
</dbReference>
<comment type="caution">
    <text evidence="1">The sequence shown here is derived from an EMBL/GenBank/DDBJ whole genome shotgun (WGS) entry which is preliminary data.</text>
</comment>
<dbReference type="AlphaFoldDB" id="A0A9P1M8L8"/>
<dbReference type="GO" id="GO:0016579">
    <property type="term" value="P:protein deubiquitination"/>
    <property type="evidence" value="ECO:0007669"/>
    <property type="project" value="TreeGrafter"/>
</dbReference>
<evidence type="ECO:0000313" key="2">
    <source>
        <dbReference type="Proteomes" id="UP000838763"/>
    </source>
</evidence>
<dbReference type="GO" id="GO:0005829">
    <property type="term" value="C:cytosol"/>
    <property type="evidence" value="ECO:0007669"/>
    <property type="project" value="TreeGrafter"/>
</dbReference>
<accession>A0A9P1M8L8</accession>
<dbReference type="OrthoDB" id="4489171at2759"/>
<evidence type="ECO:0000313" key="1">
    <source>
        <dbReference type="EMBL" id="CAI4213796.1"/>
    </source>
</evidence>
<dbReference type="PANTHER" id="PTHR39597">
    <property type="entry name" value="UBA DOMAIN-CONTAINING PROTEIN RUP1"/>
    <property type="match status" value="1"/>
</dbReference>
<reference evidence="1" key="1">
    <citation type="submission" date="2022-11" db="EMBL/GenBank/DDBJ databases">
        <authorList>
            <person name="Scott C."/>
            <person name="Bruce N."/>
        </authorList>
    </citation>
    <scope>NUCLEOTIDE SEQUENCE</scope>
</reference>
<dbReference type="InterPro" id="IPR055335">
    <property type="entry name" value="Ucp6/RUP1"/>
</dbReference>
<gene>
    <name evidence="1" type="ORF">PPNO1_LOCUS3541</name>
</gene>
<protein>
    <submittedName>
        <fullName evidence="1">Uncharacterized protein</fullName>
    </submittedName>
</protein>
<dbReference type="EMBL" id="CALLCH030000009">
    <property type="protein sequence ID" value="CAI4213796.1"/>
    <property type="molecule type" value="Genomic_DNA"/>
</dbReference>
<keyword evidence="2" id="KW-1185">Reference proteome</keyword>
<dbReference type="GO" id="GO:0005634">
    <property type="term" value="C:nucleus"/>
    <property type="evidence" value="ECO:0007669"/>
    <property type="project" value="TreeGrafter"/>
</dbReference>
<dbReference type="Proteomes" id="UP000838763">
    <property type="component" value="Unassembled WGS sequence"/>
</dbReference>
<name>A0A9P1M8L8_9PEZI</name>
<sequence>MDDPENAVALDHELHRLLTFLDSSERSYGSTRVLSEMFQGTWDHEESLFRSLFDRYGVEALKPFAHEACIFEIGAPMSLAKEEDCEYNTVSCLKFVLAEEAHKHVRTMYDVWDYELWRSALVDYLRTPMDKVQMSLFSTARDVLIFSVTNPFQSTKITVPEEFYPDRYIWERRREAVGLQYLRRRVRRKKEKYERREAPPGQPTLQEQLRRWEAAGKRAELLLDSLVLKAKFEAFQEARFSYKVYPRGVEDAPCVYSDELEDEAKARKKAGTRGAGGGAAQKAIQEIETLKQKCTEAEAFIGQLYTNPEQEGAAPMISPRYTLRGIGTASNIVYVCKRAEPTLIELGDSPVTQDQWWRLEYNASHSTPIKAEVVDFETVQSLIWDESNSLTMIYATDGAMDTPRIELPSGLQRFIKADNRSFQKELEQEEAAADANADIPMETLDSFDLQARSRSLSVDSMATNRASLGSMDSREDDFGLEDFLPPSSMDVEYQTGNVDHGHRRDVTPNQGLIHSSGMESPVLGHAGRDAAFSPGSGPEGSAVNVGDISLPRRPSRRATIATRTTMTTTSYRRFHRRRRSRK</sequence>
<organism evidence="1 2">
    <name type="scientific">Parascedosporium putredinis</name>
    <dbReference type="NCBI Taxonomy" id="1442378"/>
    <lineage>
        <taxon>Eukaryota</taxon>
        <taxon>Fungi</taxon>
        <taxon>Dikarya</taxon>
        <taxon>Ascomycota</taxon>
        <taxon>Pezizomycotina</taxon>
        <taxon>Sordariomycetes</taxon>
        <taxon>Hypocreomycetidae</taxon>
        <taxon>Microascales</taxon>
        <taxon>Microascaceae</taxon>
        <taxon>Parascedosporium</taxon>
    </lineage>
</organism>
<proteinExistence type="predicted"/>